<comment type="caution">
    <text evidence="1">The sequence shown here is derived from an EMBL/GenBank/DDBJ whole genome shotgun (WGS) entry which is preliminary data.</text>
</comment>
<evidence type="ECO:0000313" key="1">
    <source>
        <dbReference type="EMBL" id="KAJ3651770.1"/>
    </source>
</evidence>
<protein>
    <submittedName>
        <fullName evidence="1">Uncharacterized protein</fullName>
    </submittedName>
</protein>
<evidence type="ECO:0000313" key="2">
    <source>
        <dbReference type="Proteomes" id="UP001168821"/>
    </source>
</evidence>
<dbReference type="EMBL" id="JALNTZ010000005">
    <property type="protein sequence ID" value="KAJ3651770.1"/>
    <property type="molecule type" value="Genomic_DNA"/>
</dbReference>
<gene>
    <name evidence="1" type="ORF">Zmor_017785</name>
</gene>
<organism evidence="1 2">
    <name type="scientific">Zophobas morio</name>
    <dbReference type="NCBI Taxonomy" id="2755281"/>
    <lineage>
        <taxon>Eukaryota</taxon>
        <taxon>Metazoa</taxon>
        <taxon>Ecdysozoa</taxon>
        <taxon>Arthropoda</taxon>
        <taxon>Hexapoda</taxon>
        <taxon>Insecta</taxon>
        <taxon>Pterygota</taxon>
        <taxon>Neoptera</taxon>
        <taxon>Endopterygota</taxon>
        <taxon>Coleoptera</taxon>
        <taxon>Polyphaga</taxon>
        <taxon>Cucujiformia</taxon>
        <taxon>Tenebrionidae</taxon>
        <taxon>Zophobas</taxon>
    </lineage>
</organism>
<sequence length="86" mass="9132">MNSVLLSSKGAMRVISCLGQVNSAVGECGGCLRVDLLFLLTSKDLRAEIYLVSNQVSQSYLNTDWVASDGCQPGLNGGPDDPQQAR</sequence>
<name>A0AA38MCI1_9CUCU</name>
<keyword evidence="2" id="KW-1185">Reference proteome</keyword>
<dbReference type="AlphaFoldDB" id="A0AA38MCI1"/>
<reference evidence="1" key="1">
    <citation type="journal article" date="2023" name="G3 (Bethesda)">
        <title>Whole genome assemblies of Zophobas morio and Tenebrio molitor.</title>
        <authorList>
            <person name="Kaur S."/>
            <person name="Stinson S.A."/>
            <person name="diCenzo G.C."/>
        </authorList>
    </citation>
    <scope>NUCLEOTIDE SEQUENCE</scope>
    <source>
        <strain evidence="1">QUZm001</strain>
    </source>
</reference>
<proteinExistence type="predicted"/>
<dbReference type="Proteomes" id="UP001168821">
    <property type="component" value="Unassembled WGS sequence"/>
</dbReference>
<accession>A0AA38MCI1</accession>